<protein>
    <recommendedName>
        <fullName evidence="5">DUF262 domain-containing protein</fullName>
    </recommendedName>
</protein>
<feature type="domain" description="GmrSD restriction endonucleases N-terminal" evidence="1">
    <location>
        <begin position="12"/>
        <end position="233"/>
    </location>
</feature>
<dbReference type="AlphaFoldDB" id="F0EXJ5"/>
<dbReference type="InterPro" id="IPR004919">
    <property type="entry name" value="GmrSD_N"/>
</dbReference>
<organism evidence="3 4">
    <name type="scientific">Kingella denitrificans ATCC 33394</name>
    <dbReference type="NCBI Taxonomy" id="888741"/>
    <lineage>
        <taxon>Bacteria</taxon>
        <taxon>Pseudomonadati</taxon>
        <taxon>Pseudomonadota</taxon>
        <taxon>Betaproteobacteria</taxon>
        <taxon>Neisseriales</taxon>
        <taxon>Neisseriaceae</taxon>
        <taxon>Kingella</taxon>
    </lineage>
</organism>
<feature type="domain" description="GmrSD restriction endonucleases C-terminal" evidence="2">
    <location>
        <begin position="455"/>
        <end position="602"/>
    </location>
</feature>
<dbReference type="PANTHER" id="PTHR35149:SF1">
    <property type="entry name" value="DUF5655 DOMAIN-CONTAINING PROTEIN"/>
    <property type="match status" value="1"/>
</dbReference>
<evidence type="ECO:0000259" key="2">
    <source>
        <dbReference type="Pfam" id="PF07510"/>
    </source>
</evidence>
<dbReference type="EMBL" id="AEWV01000008">
    <property type="protein sequence ID" value="EGC18026.1"/>
    <property type="molecule type" value="Genomic_DNA"/>
</dbReference>
<comment type="caution">
    <text evidence="3">The sequence shown here is derived from an EMBL/GenBank/DDBJ whole genome shotgun (WGS) entry which is preliminary data.</text>
</comment>
<dbReference type="Pfam" id="PF03235">
    <property type="entry name" value="GmrSD_N"/>
    <property type="match status" value="1"/>
</dbReference>
<dbReference type="HOGENOM" id="CLU_019881_0_0_4"/>
<gene>
    <name evidence="3" type="ORF">HMPREF9098_0579</name>
</gene>
<evidence type="ECO:0000313" key="3">
    <source>
        <dbReference type="EMBL" id="EGC18026.1"/>
    </source>
</evidence>
<evidence type="ECO:0000313" key="4">
    <source>
        <dbReference type="Proteomes" id="UP000004088"/>
    </source>
</evidence>
<evidence type="ECO:0008006" key="5">
    <source>
        <dbReference type="Google" id="ProtNLM"/>
    </source>
</evidence>
<dbReference type="Proteomes" id="UP000004088">
    <property type="component" value="Unassembled WGS sequence"/>
</dbReference>
<proteinExistence type="predicted"/>
<dbReference type="RefSeq" id="WP_003781701.1">
    <property type="nucleotide sequence ID" value="NZ_GL870929.1"/>
</dbReference>
<dbReference type="STRING" id="888741.HMPREF9098_0579"/>
<evidence type="ECO:0000259" key="1">
    <source>
        <dbReference type="Pfam" id="PF03235"/>
    </source>
</evidence>
<keyword evidence="4" id="KW-1185">Reference proteome</keyword>
<dbReference type="InterPro" id="IPR011089">
    <property type="entry name" value="GmrSD_C"/>
</dbReference>
<dbReference type="Pfam" id="PF07510">
    <property type="entry name" value="GmrSD_C"/>
    <property type="match status" value="1"/>
</dbReference>
<dbReference type="PANTHER" id="PTHR35149">
    <property type="entry name" value="SLL5132 PROTEIN"/>
    <property type="match status" value="1"/>
</dbReference>
<accession>F0EXJ5</accession>
<name>F0EXJ5_9NEIS</name>
<reference evidence="3 4" key="1">
    <citation type="submission" date="2011-01" db="EMBL/GenBank/DDBJ databases">
        <authorList>
            <person name="Muzny D."/>
            <person name="Qin X."/>
            <person name="Deng J."/>
            <person name="Jiang H."/>
            <person name="Liu Y."/>
            <person name="Qu J."/>
            <person name="Song X.-Z."/>
            <person name="Zhang L."/>
            <person name="Thornton R."/>
            <person name="Coyle M."/>
            <person name="Francisco L."/>
            <person name="Jackson L."/>
            <person name="Javaid M."/>
            <person name="Korchina V."/>
            <person name="Kovar C."/>
            <person name="Mata R."/>
            <person name="Mathew T."/>
            <person name="Ngo R."/>
            <person name="Nguyen L."/>
            <person name="Nguyen N."/>
            <person name="Okwuonu G."/>
            <person name="Ongeri F."/>
            <person name="Pham C."/>
            <person name="Simmons D."/>
            <person name="Wilczek-Boney K."/>
            <person name="Hale W."/>
            <person name="Jakkamsetti A."/>
            <person name="Pham P."/>
            <person name="Ruth R."/>
            <person name="San Lucas F."/>
            <person name="Warren J."/>
            <person name="Zhang J."/>
            <person name="Zhao Z."/>
            <person name="Zhou C."/>
            <person name="Zhu D."/>
            <person name="Lee S."/>
            <person name="Bess C."/>
            <person name="Blankenburg K."/>
            <person name="Forbes L."/>
            <person name="Fu Q."/>
            <person name="Gubbala S."/>
            <person name="Hirani K."/>
            <person name="Jayaseelan J.C."/>
            <person name="Lara F."/>
            <person name="Munidasa M."/>
            <person name="Palculict T."/>
            <person name="Patil S."/>
            <person name="Pu L.-L."/>
            <person name="Saada N."/>
            <person name="Tang L."/>
            <person name="Weissenberger G."/>
            <person name="Zhu Y."/>
            <person name="Hemphill L."/>
            <person name="Shang Y."/>
            <person name="Youmans B."/>
            <person name="Ayvaz T."/>
            <person name="Ross M."/>
            <person name="Santibanez J."/>
            <person name="Aqrawi P."/>
            <person name="Gross S."/>
            <person name="Joshi V."/>
            <person name="Fowler G."/>
            <person name="Nazareth L."/>
            <person name="Reid J."/>
            <person name="Worley K."/>
            <person name="Petrosino J."/>
            <person name="Highlander S."/>
            <person name="Gibbs R."/>
        </authorList>
    </citation>
    <scope>NUCLEOTIDE SEQUENCE [LARGE SCALE GENOMIC DNA]</scope>
    <source>
        <strain evidence="3 4">ATCC 33394</strain>
    </source>
</reference>
<sequence>MDISPDKQNIDKVFSNTQYHIDFYQREYKWTQEPVKRLLDDIFYKFNEVYQQNSSLPPDEQVIDSKYPWYYLNTYVTNTIDGRVYVVDGQQRLTTLTLILLNLYHKAIANKSELSDWVKSKIFGQSGYKKTFWMRHEAHLLTLEALFEERIDEAPTNSGLTAENMVKNYKVVKSWLEQNIDGKHQLETFIFYFLRRLVLINLSVEQTDVPMVFEVINDRGVRLKPYEILKGKLLGQIDKIILDKKQYNQLWEDKTRAINQLSDDETDRFFRFYLKARFSQNRSDAKRYDGDYHRLMFSSEFQQNLKLDHNPQGVMDFLDNDFTYYADLYVKLSTHLKKDEIGGFAFNRLNDIDGVLLVGLSACKINDEKEGEKIKKIALEADRLFSLLQLQNVYESNGFQEALHRIAANIRNVDNDEIIRSAFDKELKEALKDKTTSDESINYSLFKATGDNLNPRFKRYFFARVEGFLAEQFDVKMRHTYEDLVTKTGSKNGFHIEHILSRNEESQKYFEDEDTFLVERNRLGGILLLKGKDNISSSNEVYQQKLKTYSGTLLWNETLREDFYKSNLDVERFKKEHKLDELKAINEFDRNALEDRHMLLFKIAKMIWS</sequence>